<dbReference type="InterPro" id="IPR015865">
    <property type="entry name" value="Riboflavin_kinase_bac/euk"/>
</dbReference>
<evidence type="ECO:0000256" key="11">
    <source>
        <dbReference type="ARBA" id="ARBA00023268"/>
    </source>
</evidence>
<evidence type="ECO:0000256" key="12">
    <source>
        <dbReference type="ARBA" id="ARBA00047880"/>
    </source>
</evidence>
<dbReference type="PANTHER" id="PTHR22749:SF6">
    <property type="entry name" value="RIBOFLAVIN KINASE"/>
    <property type="match status" value="1"/>
</dbReference>
<protein>
    <recommendedName>
        <fullName evidence="14">Riboflavin biosynthesis protein</fullName>
    </recommendedName>
    <domain>
        <recommendedName>
            <fullName evidence="14">Riboflavin kinase</fullName>
            <ecNumber evidence="14">2.7.1.26</ecNumber>
        </recommendedName>
        <alternativeName>
            <fullName evidence="14">Flavokinase</fullName>
        </alternativeName>
    </domain>
    <domain>
        <recommendedName>
            <fullName evidence="14">FMN adenylyltransferase</fullName>
            <ecNumber evidence="14">2.7.7.2</ecNumber>
        </recommendedName>
        <alternativeName>
            <fullName evidence="14">FAD pyrophosphorylase</fullName>
        </alternativeName>
        <alternativeName>
            <fullName evidence="14">FAD synthase</fullName>
        </alternativeName>
    </domain>
</protein>
<dbReference type="InterPro" id="IPR023465">
    <property type="entry name" value="Riboflavin_kinase_dom_sf"/>
</dbReference>
<dbReference type="Gene3D" id="3.40.50.620">
    <property type="entry name" value="HUPs"/>
    <property type="match status" value="1"/>
</dbReference>
<evidence type="ECO:0000313" key="16">
    <source>
        <dbReference type="EMBL" id="GIO31260.1"/>
    </source>
</evidence>
<sequence>MEVIDISSKPPVDSKPVVLMIGKFDGIHKGHQAILETARRLKGEGESLAVMSFSEHPLWVLKQDEAFKRKITPDGDKLRILEQYGVERYYRIRFSKEYAEVSAEEFVLEHLSNLNVKRIVVGEGFRFGHGQGGGTKELSELCSRIGAEVTVIPLVTENGAKISSAAIRSDISNGHVEAAAALLNRPYSVTGIVIHGQKLGRKLGFPTINMGGVDDYVFPKPGVYVGTAQIHGEPEGKDRYDVLISAGYRPTVDGEGYLIEAFLLDFSGDLYDRTVTIGFTHYLRGEIKFTGLDALIAQMKQDEANARKLLSASPV</sequence>
<evidence type="ECO:0000259" key="15">
    <source>
        <dbReference type="SMART" id="SM00904"/>
    </source>
</evidence>
<keyword evidence="3 14" id="KW-0285">Flavoprotein</keyword>
<keyword evidence="17" id="KW-1185">Reference proteome</keyword>
<dbReference type="GO" id="GO:0008531">
    <property type="term" value="F:riboflavin kinase activity"/>
    <property type="evidence" value="ECO:0007669"/>
    <property type="project" value="UniProtKB-UniRule"/>
</dbReference>
<dbReference type="GO" id="GO:0009231">
    <property type="term" value="P:riboflavin biosynthetic process"/>
    <property type="evidence" value="ECO:0007669"/>
    <property type="project" value="InterPro"/>
</dbReference>
<feature type="domain" description="Riboflavin kinase" evidence="15">
    <location>
        <begin position="182"/>
        <end position="311"/>
    </location>
</feature>
<dbReference type="SUPFAM" id="SSF52374">
    <property type="entry name" value="Nucleotidylyl transferase"/>
    <property type="match status" value="1"/>
</dbReference>
<keyword evidence="7 14" id="KW-0547">Nucleotide-binding</keyword>
<evidence type="ECO:0000256" key="3">
    <source>
        <dbReference type="ARBA" id="ARBA00022630"/>
    </source>
</evidence>
<evidence type="ECO:0000256" key="10">
    <source>
        <dbReference type="ARBA" id="ARBA00022840"/>
    </source>
</evidence>
<dbReference type="RefSeq" id="WP_160044800.1">
    <property type="nucleotide sequence ID" value="NZ_BORQ01000002.1"/>
</dbReference>
<keyword evidence="9 14" id="KW-0274">FAD</keyword>
<dbReference type="CDD" id="cd02064">
    <property type="entry name" value="FAD_synthetase_N"/>
    <property type="match status" value="1"/>
</dbReference>
<proteinExistence type="inferred from homology"/>
<evidence type="ECO:0000256" key="5">
    <source>
        <dbReference type="ARBA" id="ARBA00022679"/>
    </source>
</evidence>
<evidence type="ECO:0000256" key="6">
    <source>
        <dbReference type="ARBA" id="ARBA00022695"/>
    </source>
</evidence>
<evidence type="ECO:0000256" key="9">
    <source>
        <dbReference type="ARBA" id="ARBA00022827"/>
    </source>
</evidence>
<keyword evidence="11" id="KW-0511">Multifunctional enzyme</keyword>
<name>A0A919XHZ4_9BACL</name>
<dbReference type="EMBL" id="BORQ01000002">
    <property type="protein sequence ID" value="GIO31260.1"/>
    <property type="molecule type" value="Genomic_DNA"/>
</dbReference>
<dbReference type="Pfam" id="PF06574">
    <property type="entry name" value="FAD_syn"/>
    <property type="match status" value="1"/>
</dbReference>
<reference evidence="16" key="1">
    <citation type="submission" date="2021-03" db="EMBL/GenBank/DDBJ databases">
        <title>Antimicrobial resistance genes in bacteria isolated from Japanese honey, and their potential for conferring macrolide and lincosamide resistance in the American foulbrood pathogen Paenibacillus larvae.</title>
        <authorList>
            <person name="Okamoto M."/>
            <person name="Kumagai M."/>
            <person name="Kanamori H."/>
            <person name="Takamatsu D."/>
        </authorList>
    </citation>
    <scope>NUCLEOTIDE SEQUENCE</scope>
    <source>
        <strain evidence="16">J2TS6</strain>
    </source>
</reference>
<dbReference type="EC" id="2.7.7.2" evidence="14"/>
<dbReference type="GO" id="GO:0009398">
    <property type="term" value="P:FMN biosynthetic process"/>
    <property type="evidence" value="ECO:0007669"/>
    <property type="project" value="UniProtKB-UniRule"/>
</dbReference>
<dbReference type="NCBIfam" id="TIGR00083">
    <property type="entry name" value="ribF"/>
    <property type="match status" value="1"/>
</dbReference>
<evidence type="ECO:0000256" key="2">
    <source>
        <dbReference type="ARBA" id="ARBA00005201"/>
    </source>
</evidence>
<dbReference type="InterPro" id="IPR002606">
    <property type="entry name" value="Riboflavin_kinase_bac"/>
</dbReference>
<comment type="pathway">
    <text evidence="2 14">Cofactor biosynthesis; FMN biosynthesis; FMN from riboflavin (ATP route): step 1/1.</text>
</comment>
<organism evidence="16 17">
    <name type="scientific">Paenibacillus albilobatus</name>
    <dbReference type="NCBI Taxonomy" id="2716884"/>
    <lineage>
        <taxon>Bacteria</taxon>
        <taxon>Bacillati</taxon>
        <taxon>Bacillota</taxon>
        <taxon>Bacilli</taxon>
        <taxon>Bacillales</taxon>
        <taxon>Paenibacillaceae</taxon>
        <taxon>Paenibacillus</taxon>
    </lineage>
</organism>
<keyword evidence="6 14" id="KW-0548">Nucleotidyltransferase</keyword>
<dbReference type="InterPro" id="IPR004821">
    <property type="entry name" value="Cyt_trans-like"/>
</dbReference>
<dbReference type="SMART" id="SM00904">
    <property type="entry name" value="Flavokinase"/>
    <property type="match status" value="1"/>
</dbReference>
<evidence type="ECO:0000256" key="13">
    <source>
        <dbReference type="ARBA" id="ARBA00049494"/>
    </source>
</evidence>
<evidence type="ECO:0000256" key="1">
    <source>
        <dbReference type="ARBA" id="ARBA00004726"/>
    </source>
</evidence>
<dbReference type="PANTHER" id="PTHR22749">
    <property type="entry name" value="RIBOFLAVIN KINASE/FMN ADENYLYLTRANSFERASE"/>
    <property type="match status" value="1"/>
</dbReference>
<evidence type="ECO:0000256" key="14">
    <source>
        <dbReference type="PIRNR" id="PIRNR004491"/>
    </source>
</evidence>
<dbReference type="InterPro" id="IPR015864">
    <property type="entry name" value="FAD_synthase"/>
</dbReference>
<dbReference type="GO" id="GO:0006747">
    <property type="term" value="P:FAD biosynthetic process"/>
    <property type="evidence" value="ECO:0007669"/>
    <property type="project" value="UniProtKB-UniRule"/>
</dbReference>
<dbReference type="InterPro" id="IPR023468">
    <property type="entry name" value="Riboflavin_kinase"/>
</dbReference>
<comment type="caution">
    <text evidence="16">The sequence shown here is derived from an EMBL/GenBank/DDBJ whole genome shotgun (WGS) entry which is preliminary data.</text>
</comment>
<evidence type="ECO:0000313" key="17">
    <source>
        <dbReference type="Proteomes" id="UP000679779"/>
    </source>
</evidence>
<evidence type="ECO:0000256" key="7">
    <source>
        <dbReference type="ARBA" id="ARBA00022741"/>
    </source>
</evidence>
<comment type="catalytic activity">
    <reaction evidence="12 14">
        <text>riboflavin + ATP = FMN + ADP + H(+)</text>
        <dbReference type="Rhea" id="RHEA:14357"/>
        <dbReference type="ChEBI" id="CHEBI:15378"/>
        <dbReference type="ChEBI" id="CHEBI:30616"/>
        <dbReference type="ChEBI" id="CHEBI:57986"/>
        <dbReference type="ChEBI" id="CHEBI:58210"/>
        <dbReference type="ChEBI" id="CHEBI:456216"/>
        <dbReference type="EC" id="2.7.1.26"/>
    </reaction>
</comment>
<comment type="pathway">
    <text evidence="1 14">Cofactor biosynthesis; FAD biosynthesis; FAD from FMN: step 1/1.</text>
</comment>
<dbReference type="Proteomes" id="UP000679779">
    <property type="component" value="Unassembled WGS sequence"/>
</dbReference>
<evidence type="ECO:0000256" key="8">
    <source>
        <dbReference type="ARBA" id="ARBA00022777"/>
    </source>
</evidence>
<dbReference type="PIRSF" id="PIRSF004491">
    <property type="entry name" value="FAD_Synth"/>
    <property type="match status" value="1"/>
</dbReference>
<dbReference type="NCBIfam" id="NF004162">
    <property type="entry name" value="PRK05627.1-5"/>
    <property type="match status" value="1"/>
</dbReference>
<dbReference type="FunFam" id="3.40.50.620:FF:000021">
    <property type="entry name" value="Riboflavin biosynthesis protein"/>
    <property type="match status" value="1"/>
</dbReference>
<dbReference type="Pfam" id="PF01687">
    <property type="entry name" value="Flavokinase"/>
    <property type="match status" value="1"/>
</dbReference>
<keyword evidence="4 14" id="KW-0288">FMN</keyword>
<dbReference type="EC" id="2.7.1.26" evidence="14"/>
<dbReference type="Gene3D" id="2.40.30.30">
    <property type="entry name" value="Riboflavin kinase-like"/>
    <property type="match status" value="1"/>
</dbReference>
<dbReference type="GO" id="GO:0005524">
    <property type="term" value="F:ATP binding"/>
    <property type="evidence" value="ECO:0007669"/>
    <property type="project" value="UniProtKB-UniRule"/>
</dbReference>
<dbReference type="NCBIfam" id="TIGR00125">
    <property type="entry name" value="cyt_tran_rel"/>
    <property type="match status" value="1"/>
</dbReference>
<accession>A0A919XHZ4</accession>
<dbReference type="NCBIfam" id="NF004160">
    <property type="entry name" value="PRK05627.1-3"/>
    <property type="match status" value="1"/>
</dbReference>
<gene>
    <name evidence="16" type="primary">ribC</name>
    <name evidence="16" type="ORF">J2TS6_24010</name>
</gene>
<dbReference type="InterPro" id="IPR014729">
    <property type="entry name" value="Rossmann-like_a/b/a_fold"/>
</dbReference>
<dbReference type="GO" id="GO:0003919">
    <property type="term" value="F:FMN adenylyltransferase activity"/>
    <property type="evidence" value="ECO:0007669"/>
    <property type="project" value="UniProtKB-UniRule"/>
</dbReference>
<keyword evidence="10 14" id="KW-0067">ATP-binding</keyword>
<comment type="similarity">
    <text evidence="14">Belongs to the ribF family.</text>
</comment>
<dbReference type="AlphaFoldDB" id="A0A919XHZ4"/>
<keyword evidence="5 14" id="KW-0808">Transferase</keyword>
<keyword evidence="8 14" id="KW-0418">Kinase</keyword>
<comment type="catalytic activity">
    <reaction evidence="13 14">
        <text>FMN + ATP + H(+) = FAD + diphosphate</text>
        <dbReference type="Rhea" id="RHEA:17237"/>
        <dbReference type="ChEBI" id="CHEBI:15378"/>
        <dbReference type="ChEBI" id="CHEBI:30616"/>
        <dbReference type="ChEBI" id="CHEBI:33019"/>
        <dbReference type="ChEBI" id="CHEBI:57692"/>
        <dbReference type="ChEBI" id="CHEBI:58210"/>
        <dbReference type="EC" id="2.7.7.2"/>
    </reaction>
</comment>
<dbReference type="SUPFAM" id="SSF82114">
    <property type="entry name" value="Riboflavin kinase-like"/>
    <property type="match status" value="1"/>
</dbReference>
<evidence type="ECO:0000256" key="4">
    <source>
        <dbReference type="ARBA" id="ARBA00022643"/>
    </source>
</evidence>